<reference evidence="11" key="2">
    <citation type="submission" date="2022-10" db="EMBL/GenBank/DDBJ databases">
        <authorList>
            <consortium name="ENA_rothamsted_submissions"/>
            <consortium name="culmorum"/>
            <person name="King R."/>
        </authorList>
    </citation>
    <scope>NUCLEOTIDE SEQUENCE</scope>
</reference>
<feature type="domain" description="AB hydrolase-1" evidence="10">
    <location>
        <begin position="84"/>
        <end position="377"/>
    </location>
</feature>
<keyword evidence="6" id="KW-0325">Glycoprotein</keyword>
<proteinExistence type="inferred from homology"/>
<dbReference type="FunFam" id="3.40.50.1820:FF:000057">
    <property type="entry name" value="Lipase"/>
    <property type="match status" value="1"/>
</dbReference>
<dbReference type="GO" id="GO:0016042">
    <property type="term" value="P:lipid catabolic process"/>
    <property type="evidence" value="ECO:0007669"/>
    <property type="project" value="UniProtKB-KW"/>
</dbReference>
<dbReference type="InterPro" id="IPR029058">
    <property type="entry name" value="AB_hydrolase_fold"/>
</dbReference>
<evidence type="ECO:0000256" key="6">
    <source>
        <dbReference type="ARBA" id="ARBA00023180"/>
    </source>
</evidence>
<evidence type="ECO:0000256" key="7">
    <source>
        <dbReference type="PIRNR" id="PIRNR000862"/>
    </source>
</evidence>
<keyword evidence="9" id="KW-0812">Transmembrane</keyword>
<organism evidence="11 12">
    <name type="scientific">Diatraea saccharalis</name>
    <name type="common">sugarcane borer</name>
    <dbReference type="NCBI Taxonomy" id="40085"/>
    <lineage>
        <taxon>Eukaryota</taxon>
        <taxon>Metazoa</taxon>
        <taxon>Ecdysozoa</taxon>
        <taxon>Arthropoda</taxon>
        <taxon>Hexapoda</taxon>
        <taxon>Insecta</taxon>
        <taxon>Pterygota</taxon>
        <taxon>Neoptera</taxon>
        <taxon>Endopterygota</taxon>
        <taxon>Lepidoptera</taxon>
        <taxon>Glossata</taxon>
        <taxon>Ditrysia</taxon>
        <taxon>Pyraloidea</taxon>
        <taxon>Crambidae</taxon>
        <taxon>Crambinae</taxon>
        <taxon>Diatraea</taxon>
    </lineage>
</organism>
<feature type="active site" description="Charge relay system" evidence="8">
    <location>
        <position position="383"/>
    </location>
</feature>
<dbReference type="PIRSF" id="PIRSF000862">
    <property type="entry name" value="Steryl_ester_lip"/>
    <property type="match status" value="1"/>
</dbReference>
<gene>
    <name evidence="11" type="ORF">DIATSA_LOCUS10607</name>
</gene>
<sequence length="409" mass="46485">MASVRIIWIIISILLITFVTYSTSVPTRKTKRTSLTHSQQFLDFMKKNGYLSEEHFVVTEDGYILRMFRIVQAKNCQNSKFITPVLLMHGLLESSDSWMDSGPNAGLAYLISDACFDLWLGNFRGNYYSRRHMTLDPNKDAKFWQFSVDQMGYYDAPALVDYILNNTGVQKLNYIGYSQGCATFFIMCSERPEYSNKINVMIGLAPATRHLNSRSIGFRLSTMAFAFLEKGLRSAGVEEVLRKGSLVQRLLATFCQLNTMTEVFCDVGLAFVDFYHPGSATNKTIANVYNHLPAGTSVKTLAQYGQSMISSDFVKFDYGRQTNMKVYGQEKPPKYKLSIVSAPVVIIYGRNDGLVDVKDVKWLAKKLPNVIDVVEVKDPLWNHLDVHHSRFTKSLIFPKIYEHLLANSH</sequence>
<evidence type="ECO:0000256" key="5">
    <source>
        <dbReference type="ARBA" id="ARBA00023098"/>
    </source>
</evidence>
<dbReference type="AlphaFoldDB" id="A0A9N9R9Q9"/>
<dbReference type="PANTHER" id="PTHR11005">
    <property type="entry name" value="LYSOSOMAL ACID LIPASE-RELATED"/>
    <property type="match status" value="1"/>
</dbReference>
<evidence type="ECO:0000256" key="8">
    <source>
        <dbReference type="PIRSR" id="PIRSR000862-1"/>
    </source>
</evidence>
<protein>
    <recommendedName>
        <fullName evidence="7">Lipase</fullName>
    </recommendedName>
</protein>
<keyword evidence="3 7" id="KW-0378">Hydrolase</keyword>
<dbReference type="EMBL" id="OU893336">
    <property type="protein sequence ID" value="CAG9793143.1"/>
    <property type="molecule type" value="Genomic_DNA"/>
</dbReference>
<evidence type="ECO:0000313" key="12">
    <source>
        <dbReference type="Proteomes" id="UP001153714"/>
    </source>
</evidence>
<feature type="active site" description="Charge relay system" evidence="8">
    <location>
        <position position="352"/>
    </location>
</feature>
<evidence type="ECO:0000313" key="11">
    <source>
        <dbReference type="EMBL" id="CAG9793143.1"/>
    </source>
</evidence>
<feature type="transmembrane region" description="Helical" evidence="9">
    <location>
        <begin position="6"/>
        <end position="25"/>
    </location>
</feature>
<evidence type="ECO:0000256" key="2">
    <source>
        <dbReference type="ARBA" id="ARBA00022729"/>
    </source>
</evidence>
<feature type="active site" description="Nucleophile" evidence="8">
    <location>
        <position position="178"/>
    </location>
</feature>
<accession>A0A9N9R9Q9</accession>
<dbReference type="SUPFAM" id="SSF53474">
    <property type="entry name" value="alpha/beta-Hydrolases"/>
    <property type="match status" value="1"/>
</dbReference>
<name>A0A9N9R9Q9_9NEOP</name>
<evidence type="ECO:0000256" key="4">
    <source>
        <dbReference type="ARBA" id="ARBA00022963"/>
    </source>
</evidence>
<dbReference type="OrthoDB" id="9974421at2759"/>
<dbReference type="Pfam" id="PF00561">
    <property type="entry name" value="Abhydrolase_1"/>
    <property type="match status" value="1"/>
</dbReference>
<keyword evidence="12" id="KW-1185">Reference proteome</keyword>
<reference evidence="11" key="1">
    <citation type="submission" date="2021-12" db="EMBL/GenBank/DDBJ databases">
        <authorList>
            <person name="King R."/>
        </authorList>
    </citation>
    <scope>NUCLEOTIDE SEQUENCE</scope>
</reference>
<keyword evidence="9" id="KW-0472">Membrane</keyword>
<evidence type="ECO:0000259" key="10">
    <source>
        <dbReference type="Pfam" id="PF00561"/>
    </source>
</evidence>
<comment type="similarity">
    <text evidence="1 7">Belongs to the AB hydrolase superfamily. Lipase family.</text>
</comment>
<keyword evidence="5" id="KW-0443">Lipid metabolism</keyword>
<evidence type="ECO:0000256" key="9">
    <source>
        <dbReference type="SAM" id="Phobius"/>
    </source>
</evidence>
<keyword evidence="4 7" id="KW-0442">Lipid degradation</keyword>
<dbReference type="GO" id="GO:0016788">
    <property type="term" value="F:hydrolase activity, acting on ester bonds"/>
    <property type="evidence" value="ECO:0007669"/>
    <property type="project" value="InterPro"/>
</dbReference>
<keyword evidence="2" id="KW-0732">Signal</keyword>
<dbReference type="InterPro" id="IPR000073">
    <property type="entry name" value="AB_hydrolase_1"/>
</dbReference>
<dbReference type="InterPro" id="IPR025483">
    <property type="entry name" value="Lipase_euk"/>
</dbReference>
<evidence type="ECO:0000256" key="3">
    <source>
        <dbReference type="ARBA" id="ARBA00022801"/>
    </source>
</evidence>
<dbReference type="Proteomes" id="UP001153714">
    <property type="component" value="Chromosome 5"/>
</dbReference>
<evidence type="ECO:0000256" key="1">
    <source>
        <dbReference type="ARBA" id="ARBA00010701"/>
    </source>
</evidence>
<keyword evidence="9" id="KW-1133">Transmembrane helix</keyword>
<dbReference type="Gene3D" id="3.40.50.1820">
    <property type="entry name" value="alpha/beta hydrolase"/>
    <property type="match status" value="1"/>
</dbReference>